<evidence type="ECO:0000256" key="1">
    <source>
        <dbReference type="ARBA" id="ARBA00022741"/>
    </source>
</evidence>
<gene>
    <name evidence="5" type="ORF">ACFFIX_05240</name>
</gene>
<dbReference type="Gene3D" id="3.40.50.300">
    <property type="entry name" value="P-loop containing nucleotide triphosphate hydrolases"/>
    <property type="match status" value="1"/>
</dbReference>
<dbReference type="SUPFAM" id="SSF48334">
    <property type="entry name" value="DNA repair protein MutS, domain III"/>
    <property type="match status" value="1"/>
</dbReference>
<dbReference type="InterPro" id="IPR005747">
    <property type="entry name" value="MutS2"/>
</dbReference>
<keyword evidence="5" id="KW-0540">Nuclease</keyword>
<evidence type="ECO:0000256" key="2">
    <source>
        <dbReference type="ARBA" id="ARBA00022840"/>
    </source>
</evidence>
<keyword evidence="2" id="KW-0067">ATP-binding</keyword>
<accession>A0ABV6GD22</accession>
<keyword evidence="1" id="KW-0547">Nucleotide-binding</keyword>
<protein>
    <submittedName>
        <fullName evidence="5">Endonuclease MutS2</fullName>
    </submittedName>
</protein>
<dbReference type="PANTHER" id="PTHR48466">
    <property type="entry name" value="OS10G0509000 PROTEIN-RELATED"/>
    <property type="match status" value="1"/>
</dbReference>
<organism evidence="5 6">
    <name type="scientific">Metabacillus herbersteinensis</name>
    <dbReference type="NCBI Taxonomy" id="283816"/>
    <lineage>
        <taxon>Bacteria</taxon>
        <taxon>Bacillati</taxon>
        <taxon>Bacillota</taxon>
        <taxon>Bacilli</taxon>
        <taxon>Bacillales</taxon>
        <taxon>Bacillaceae</taxon>
        <taxon>Metabacillus</taxon>
    </lineage>
</organism>
<dbReference type="InterPro" id="IPR007696">
    <property type="entry name" value="DNA_mismatch_repair_MutS_core"/>
</dbReference>
<dbReference type="InterPro" id="IPR027417">
    <property type="entry name" value="P-loop_NTPase"/>
</dbReference>
<dbReference type="Proteomes" id="UP001589854">
    <property type="component" value="Unassembled WGS sequence"/>
</dbReference>
<evidence type="ECO:0000256" key="3">
    <source>
        <dbReference type="ARBA" id="ARBA00023125"/>
    </source>
</evidence>
<dbReference type="PIRSF" id="PIRSF005814">
    <property type="entry name" value="MutS_YshD"/>
    <property type="match status" value="1"/>
</dbReference>
<sequence length="647" mass="72790">MNKTAIKSLEFDKIIERLASYAMSDQAKQQVKQLTPIFDRKRIGILQNETTEACSIIEKSSSIPIQSLQGIEQVIQLVEKGYILTAEQLGNLALFLDGTKKLKAFMKNQEFIAPTIYSYAFSLSELLDLAGELSRCIRNNRVDDYASKSLTRARKKIGVLEDKIKAKLQQVMKSSSGILQEQIVSMRNGRYVVPIKSEYKRKLAGTILDQSSSGLTVYIEPEDIRKLQDELSFLQAEEEIEVQKILGTLTEMTETYKRELSINMETMVAYDFIFAKAKLSRSMDGCKVEINQDQVFKIIDAKHPLLGKNAVPLSLNLGEAQRSLVITGPNTGGKTVAIKTVGLLAMMVQSGLHIPACKTSSFPVLADIFVDIGDNQSIEQSLSTFSSHIKNMISILSLAKIDTLVIVDEIGSGTDPREGMGLAISILEDLYKSGGLTIATTHYSEIKEYAEKTVGFQNGSMDFDVNTLQPLYRLLIGQGGSSQAFLIALKLGMNQDLIRRAYELTYKASMPLIPVELLQKNGEEELSQSEQHLRNMSELKKYKKRDRISVEQQVQETYQLGDLVWIPYLNAKAIICSLENEQGELEILRNNQKERVNKKRIQPFIDAKNLYPEEYDLANVFETKENRKKQKLLGKKHVEGLVIERDE</sequence>
<keyword evidence="5" id="KW-0378">Hydrolase</keyword>
<dbReference type="NCBIfam" id="TIGR01069">
    <property type="entry name" value="mutS2"/>
    <property type="match status" value="1"/>
</dbReference>
<proteinExistence type="predicted"/>
<dbReference type="Pfam" id="PF00488">
    <property type="entry name" value="MutS_V"/>
    <property type="match status" value="1"/>
</dbReference>
<dbReference type="PANTHER" id="PTHR48466:SF2">
    <property type="entry name" value="OS10G0509000 PROTEIN"/>
    <property type="match status" value="1"/>
</dbReference>
<feature type="domain" description="DNA mismatch repair proteins mutS family" evidence="4">
    <location>
        <begin position="403"/>
        <end position="419"/>
    </location>
</feature>
<dbReference type="EMBL" id="JBHLVO010000003">
    <property type="protein sequence ID" value="MFC0270852.1"/>
    <property type="molecule type" value="Genomic_DNA"/>
</dbReference>
<dbReference type="GO" id="GO:0004519">
    <property type="term" value="F:endonuclease activity"/>
    <property type="evidence" value="ECO:0007669"/>
    <property type="project" value="UniProtKB-KW"/>
</dbReference>
<dbReference type="SMART" id="SM00533">
    <property type="entry name" value="MUTSd"/>
    <property type="match status" value="1"/>
</dbReference>
<comment type="caution">
    <text evidence="5">The sequence shown here is derived from an EMBL/GenBank/DDBJ whole genome shotgun (WGS) entry which is preliminary data.</text>
</comment>
<reference evidence="5 6" key="1">
    <citation type="submission" date="2024-09" db="EMBL/GenBank/DDBJ databases">
        <authorList>
            <person name="Sun Q."/>
            <person name="Mori K."/>
        </authorList>
    </citation>
    <scope>NUCLEOTIDE SEQUENCE [LARGE SCALE GENOMIC DNA]</scope>
    <source>
        <strain evidence="5 6">CCM 7228</strain>
    </source>
</reference>
<dbReference type="InterPro" id="IPR036187">
    <property type="entry name" value="DNA_mismatch_repair_MutS_sf"/>
</dbReference>
<name>A0ABV6GD22_9BACI</name>
<evidence type="ECO:0000313" key="5">
    <source>
        <dbReference type="EMBL" id="MFC0270852.1"/>
    </source>
</evidence>
<dbReference type="InterPro" id="IPR045076">
    <property type="entry name" value="MutS"/>
</dbReference>
<keyword evidence="6" id="KW-1185">Reference proteome</keyword>
<dbReference type="PROSITE" id="PS00486">
    <property type="entry name" value="DNA_MISMATCH_REPAIR_2"/>
    <property type="match status" value="1"/>
</dbReference>
<dbReference type="SUPFAM" id="SSF52540">
    <property type="entry name" value="P-loop containing nucleoside triphosphate hydrolases"/>
    <property type="match status" value="1"/>
</dbReference>
<keyword evidence="5" id="KW-0255">Endonuclease</keyword>
<dbReference type="RefSeq" id="WP_378931298.1">
    <property type="nucleotide sequence ID" value="NZ_JBHLVO010000003.1"/>
</dbReference>
<dbReference type="SMART" id="SM00534">
    <property type="entry name" value="MUTSac"/>
    <property type="match status" value="1"/>
</dbReference>
<keyword evidence="3" id="KW-0238">DNA-binding</keyword>
<evidence type="ECO:0000259" key="4">
    <source>
        <dbReference type="PROSITE" id="PS00486"/>
    </source>
</evidence>
<evidence type="ECO:0000313" key="6">
    <source>
        <dbReference type="Proteomes" id="UP001589854"/>
    </source>
</evidence>
<dbReference type="InterPro" id="IPR000432">
    <property type="entry name" value="DNA_mismatch_repair_MutS_C"/>
</dbReference>